<comment type="caution">
    <text evidence="1">The sequence shown here is derived from an EMBL/GenBank/DDBJ whole genome shotgun (WGS) entry which is preliminary data.</text>
</comment>
<dbReference type="AlphaFoldDB" id="A0A9Q3CYG6"/>
<reference evidence="1" key="1">
    <citation type="submission" date="2021-03" db="EMBL/GenBank/DDBJ databases">
        <title>Draft genome sequence of rust myrtle Austropuccinia psidii MF-1, a brazilian biotype.</title>
        <authorList>
            <person name="Quecine M.C."/>
            <person name="Pachon D.M.R."/>
            <person name="Bonatelli M.L."/>
            <person name="Correr F.H."/>
            <person name="Franceschini L.M."/>
            <person name="Leite T.F."/>
            <person name="Margarido G.R.A."/>
            <person name="Almeida C.A."/>
            <person name="Ferrarezi J.A."/>
            <person name="Labate C.A."/>
        </authorList>
    </citation>
    <scope>NUCLEOTIDE SEQUENCE</scope>
    <source>
        <strain evidence="1">MF-1</strain>
    </source>
</reference>
<proteinExistence type="predicted"/>
<protein>
    <submittedName>
        <fullName evidence="1">Uncharacterized protein</fullName>
    </submittedName>
</protein>
<dbReference type="Proteomes" id="UP000765509">
    <property type="component" value="Unassembled WGS sequence"/>
</dbReference>
<dbReference type="EMBL" id="AVOT02010729">
    <property type="protein sequence ID" value="MBW0490716.1"/>
    <property type="molecule type" value="Genomic_DNA"/>
</dbReference>
<organism evidence="1 2">
    <name type="scientific">Austropuccinia psidii MF-1</name>
    <dbReference type="NCBI Taxonomy" id="1389203"/>
    <lineage>
        <taxon>Eukaryota</taxon>
        <taxon>Fungi</taxon>
        <taxon>Dikarya</taxon>
        <taxon>Basidiomycota</taxon>
        <taxon>Pucciniomycotina</taxon>
        <taxon>Pucciniomycetes</taxon>
        <taxon>Pucciniales</taxon>
        <taxon>Sphaerophragmiaceae</taxon>
        <taxon>Austropuccinia</taxon>
    </lineage>
</organism>
<accession>A0A9Q3CYG6</accession>
<evidence type="ECO:0000313" key="2">
    <source>
        <dbReference type="Proteomes" id="UP000765509"/>
    </source>
</evidence>
<gene>
    <name evidence="1" type="ORF">O181_030431</name>
</gene>
<sequence>MMLLIKSSISSSGGPPTPAVHIPQDLSTKSQHLQLDLVIQNYICCPQSFFLNCLTESFTTDQPHSQGHNDPNDYDPPCIQSFGKFINAFEPRTKKTTNMKQIFVPTKHFIYQPLKTFLAIFLQQAGIVEILTQHQQS</sequence>
<name>A0A9Q3CYG6_9BASI</name>
<keyword evidence="2" id="KW-1185">Reference proteome</keyword>
<evidence type="ECO:0000313" key="1">
    <source>
        <dbReference type="EMBL" id="MBW0490716.1"/>
    </source>
</evidence>